<accession>A0A5E4PNM9</accession>
<reference evidence="2 3" key="1">
    <citation type="submission" date="2017-07" db="EMBL/GenBank/DDBJ databases">
        <authorList>
            <person name="Talla V."/>
            <person name="Backstrom N."/>
        </authorList>
    </citation>
    <scope>NUCLEOTIDE SEQUENCE [LARGE SCALE GENOMIC DNA]</scope>
</reference>
<sequence>MGPERPLGTILPQASVPPYAIITSSAQVRQGDALNVTIGSPFTTPLPIGGFILQARSIQDTDKIIGKFTGVPTVAQIMSCRGDNDTSYSRPKLCDLLEKCGINFSRSRDTRHGNYNVEPCHYHR</sequence>
<gene>
    <name evidence="2" type="ORF">LSINAPIS_LOCUS645</name>
</gene>
<feature type="domain" description="Reelin" evidence="1">
    <location>
        <begin position="13"/>
        <end position="84"/>
    </location>
</feature>
<dbReference type="Proteomes" id="UP000324832">
    <property type="component" value="Unassembled WGS sequence"/>
</dbReference>
<evidence type="ECO:0000313" key="2">
    <source>
        <dbReference type="EMBL" id="VVC86911.1"/>
    </source>
</evidence>
<dbReference type="EMBL" id="FZQP02000038">
    <property type="protein sequence ID" value="VVC86911.1"/>
    <property type="molecule type" value="Genomic_DNA"/>
</dbReference>
<dbReference type="AlphaFoldDB" id="A0A5E4PNM9"/>
<proteinExistence type="predicted"/>
<name>A0A5E4PNM9_9NEOP</name>
<organism evidence="2 3">
    <name type="scientific">Leptidea sinapis</name>
    <dbReference type="NCBI Taxonomy" id="189913"/>
    <lineage>
        <taxon>Eukaryota</taxon>
        <taxon>Metazoa</taxon>
        <taxon>Ecdysozoa</taxon>
        <taxon>Arthropoda</taxon>
        <taxon>Hexapoda</taxon>
        <taxon>Insecta</taxon>
        <taxon>Pterygota</taxon>
        <taxon>Neoptera</taxon>
        <taxon>Endopterygota</taxon>
        <taxon>Lepidoptera</taxon>
        <taxon>Glossata</taxon>
        <taxon>Ditrysia</taxon>
        <taxon>Papilionoidea</taxon>
        <taxon>Pieridae</taxon>
        <taxon>Dismorphiinae</taxon>
        <taxon>Leptidea</taxon>
    </lineage>
</organism>
<dbReference type="Pfam" id="PF02014">
    <property type="entry name" value="Reeler"/>
    <property type="match status" value="1"/>
</dbReference>
<keyword evidence="3" id="KW-1185">Reference proteome</keyword>
<protein>
    <recommendedName>
        <fullName evidence="1">Reelin domain-containing protein</fullName>
    </recommendedName>
</protein>
<evidence type="ECO:0000313" key="3">
    <source>
        <dbReference type="Proteomes" id="UP000324832"/>
    </source>
</evidence>
<dbReference type="InterPro" id="IPR002861">
    <property type="entry name" value="Reeler_dom"/>
</dbReference>
<evidence type="ECO:0000259" key="1">
    <source>
        <dbReference type="Pfam" id="PF02014"/>
    </source>
</evidence>